<sequence length="464" mass="50250">MLNQISLKIGCVLITGLLIAMLVHQKQSRPAGSANASLEQTERAEQAALELGKIGEGSDAAGSDGAANEPGDAMPDSPQTQVALRVGKIASTPERSEIHRIQTLPMMESEIRRLYARAKASSCRMVTAGGSVQPNSPPPLPGQASTIGRVPSITVGLEMAREGRSKLPTVTRSQVDEYFRKHRLSIQPVVYADPTGQYYFGTDCQAAFFESERPGIAIQPEPMIESAVARFRSLGVFSSAQSEDSRFAKSSPAGSQPDAGRTLVMAFTFEKGDQLVSGVGAANRQSTELLFFHLPDHTSVNVDQPRGRASDPEVPMDVFITSDDRRTLNRLDLQSTDINSPMPTISADIRFDKMILLGMYPAEPVVTKIHYRAAGVVSMELVTKMMQGSGDRSSMSLSEILDQFALLSQSRSTPDSVTRAAGTGSETAGPSDASDESWYQEMSRRKYDSLNRSLQPIEKNDAPF</sequence>
<keyword evidence="3" id="KW-1185">Reference proteome</keyword>
<name>A0A5C5XPV7_9BACT</name>
<dbReference type="EMBL" id="SJPK01000010">
    <property type="protein sequence ID" value="TWT64609.1"/>
    <property type="molecule type" value="Genomic_DNA"/>
</dbReference>
<protein>
    <submittedName>
        <fullName evidence="2">Uncharacterized protein</fullName>
    </submittedName>
</protein>
<dbReference type="Proteomes" id="UP000318053">
    <property type="component" value="Unassembled WGS sequence"/>
</dbReference>
<evidence type="ECO:0000256" key="1">
    <source>
        <dbReference type="SAM" id="MobiDB-lite"/>
    </source>
</evidence>
<dbReference type="AlphaFoldDB" id="A0A5C5XPV7"/>
<feature type="compositionally biased region" description="Low complexity" evidence="1">
    <location>
        <begin position="57"/>
        <end position="67"/>
    </location>
</feature>
<organism evidence="2 3">
    <name type="scientific">Allorhodopirellula solitaria</name>
    <dbReference type="NCBI Taxonomy" id="2527987"/>
    <lineage>
        <taxon>Bacteria</taxon>
        <taxon>Pseudomonadati</taxon>
        <taxon>Planctomycetota</taxon>
        <taxon>Planctomycetia</taxon>
        <taxon>Pirellulales</taxon>
        <taxon>Pirellulaceae</taxon>
        <taxon>Allorhodopirellula</taxon>
    </lineage>
</organism>
<comment type="caution">
    <text evidence="2">The sequence shown here is derived from an EMBL/GenBank/DDBJ whole genome shotgun (WGS) entry which is preliminary data.</text>
</comment>
<feature type="region of interest" description="Disordered" evidence="1">
    <location>
        <begin position="128"/>
        <end position="147"/>
    </location>
</feature>
<proteinExistence type="predicted"/>
<evidence type="ECO:0000313" key="2">
    <source>
        <dbReference type="EMBL" id="TWT64609.1"/>
    </source>
</evidence>
<reference evidence="2 3" key="1">
    <citation type="submission" date="2019-02" db="EMBL/GenBank/DDBJ databases">
        <title>Deep-cultivation of Planctomycetes and their phenomic and genomic characterization uncovers novel biology.</title>
        <authorList>
            <person name="Wiegand S."/>
            <person name="Jogler M."/>
            <person name="Boedeker C."/>
            <person name="Pinto D."/>
            <person name="Vollmers J."/>
            <person name="Rivas-Marin E."/>
            <person name="Kohn T."/>
            <person name="Peeters S.H."/>
            <person name="Heuer A."/>
            <person name="Rast P."/>
            <person name="Oberbeckmann S."/>
            <person name="Bunk B."/>
            <person name="Jeske O."/>
            <person name="Meyerdierks A."/>
            <person name="Storesund J.E."/>
            <person name="Kallscheuer N."/>
            <person name="Luecker S."/>
            <person name="Lage O.M."/>
            <person name="Pohl T."/>
            <person name="Merkel B.J."/>
            <person name="Hornburger P."/>
            <person name="Mueller R.-W."/>
            <person name="Bruemmer F."/>
            <person name="Labrenz M."/>
            <person name="Spormann A.M."/>
            <person name="Op Den Camp H."/>
            <person name="Overmann J."/>
            <person name="Amann R."/>
            <person name="Jetten M.S.M."/>
            <person name="Mascher T."/>
            <person name="Medema M.H."/>
            <person name="Devos D.P."/>
            <person name="Kaster A.-K."/>
            <person name="Ovreas L."/>
            <person name="Rohde M."/>
            <person name="Galperin M.Y."/>
            <person name="Jogler C."/>
        </authorList>
    </citation>
    <scope>NUCLEOTIDE SEQUENCE [LARGE SCALE GENOMIC DNA]</scope>
    <source>
        <strain evidence="2 3">CA85</strain>
    </source>
</reference>
<feature type="region of interest" description="Disordered" evidence="1">
    <location>
        <begin position="53"/>
        <end position="80"/>
    </location>
</feature>
<dbReference type="OrthoDB" id="282057at2"/>
<evidence type="ECO:0000313" key="3">
    <source>
        <dbReference type="Proteomes" id="UP000318053"/>
    </source>
</evidence>
<feature type="region of interest" description="Disordered" evidence="1">
    <location>
        <begin position="412"/>
        <end position="442"/>
    </location>
</feature>
<accession>A0A5C5XPV7</accession>
<gene>
    <name evidence="2" type="ORF">CA85_37420</name>
</gene>